<sequence length="394" mass="44631">MNKNHLNIAFFCLPETLLVSEGIVRSGSIIANEQLISFLEKSGHRVHRIAPKSQERMNLRSIVGIGNMAMFQEVVNRIDEINKCDVVITTNYFGTILPEIKKPLITIFHHSAKSIIDICNQQEISAKRDKLFRKWQKKLCFVDHKDVQEEILHDQMVAITEQKLIDLSEAIVAVSKNLATEIEKNYIINKANLHTIHNSLPTITQFDLAKKKYNQINLSCVTRLPVSESGFFAKGGDRIFEVMGRLRTKVPKIDLTISTDGKKYEPFIKKYLAGINLNCNLPHDLVIKQFESSNVSFHASRLESFGLTLVESMAMANIPIAFNAGVSGELIKDGKNGFIVNNVNQVPKIIHRLSKNEKKMKIMGLAAKETVESILETRRVFGEFEKLLYKVIVQ</sequence>
<dbReference type="Gene3D" id="3.40.50.2000">
    <property type="entry name" value="Glycogen Phosphorylase B"/>
    <property type="match status" value="2"/>
</dbReference>
<dbReference type="EMBL" id="PEZW01000016">
    <property type="protein sequence ID" value="PIS07681.1"/>
    <property type="molecule type" value="Genomic_DNA"/>
</dbReference>
<dbReference type="InterPro" id="IPR001296">
    <property type="entry name" value="Glyco_trans_1"/>
</dbReference>
<proteinExistence type="predicted"/>
<gene>
    <name evidence="2" type="ORF">COT78_02275</name>
</gene>
<name>A0A2H0W6H9_9BACT</name>
<dbReference type="Proteomes" id="UP000231382">
    <property type="component" value="Unassembled WGS sequence"/>
</dbReference>
<feature type="domain" description="Glycosyl transferase family 1" evidence="1">
    <location>
        <begin position="233"/>
        <end position="369"/>
    </location>
</feature>
<dbReference type="Pfam" id="PF00534">
    <property type="entry name" value="Glycos_transf_1"/>
    <property type="match status" value="1"/>
</dbReference>
<dbReference type="PANTHER" id="PTHR12526:SF630">
    <property type="entry name" value="GLYCOSYLTRANSFERASE"/>
    <property type="match status" value="1"/>
</dbReference>
<evidence type="ECO:0000259" key="1">
    <source>
        <dbReference type="Pfam" id="PF00534"/>
    </source>
</evidence>
<dbReference type="SUPFAM" id="SSF53756">
    <property type="entry name" value="UDP-Glycosyltransferase/glycogen phosphorylase"/>
    <property type="match status" value="1"/>
</dbReference>
<evidence type="ECO:0000313" key="3">
    <source>
        <dbReference type="Proteomes" id="UP000231382"/>
    </source>
</evidence>
<dbReference type="GO" id="GO:0016757">
    <property type="term" value="F:glycosyltransferase activity"/>
    <property type="evidence" value="ECO:0007669"/>
    <property type="project" value="InterPro"/>
</dbReference>
<evidence type="ECO:0000313" key="2">
    <source>
        <dbReference type="EMBL" id="PIS07681.1"/>
    </source>
</evidence>
<reference evidence="3" key="1">
    <citation type="submission" date="2017-09" db="EMBL/GenBank/DDBJ databases">
        <title>Depth-based differentiation of microbial function through sediment-hosted aquifers and enrichment of novel symbionts in the deep terrestrial subsurface.</title>
        <authorList>
            <person name="Probst A.J."/>
            <person name="Ladd B."/>
            <person name="Jarett J.K."/>
            <person name="Geller-Mcgrath D.E."/>
            <person name="Sieber C.M.K."/>
            <person name="Emerson J.B."/>
            <person name="Anantharaman K."/>
            <person name="Thomas B.C."/>
            <person name="Malmstrom R."/>
            <person name="Stieglmeier M."/>
            <person name="Klingl A."/>
            <person name="Woyke T."/>
            <person name="Ryan C.M."/>
            <person name="Banfield J.F."/>
        </authorList>
    </citation>
    <scope>NUCLEOTIDE SEQUENCE [LARGE SCALE GENOMIC DNA]</scope>
</reference>
<dbReference type="CDD" id="cd03801">
    <property type="entry name" value="GT4_PimA-like"/>
    <property type="match status" value="1"/>
</dbReference>
<protein>
    <recommendedName>
        <fullName evidence="1">Glycosyl transferase family 1 domain-containing protein</fullName>
    </recommendedName>
</protein>
<dbReference type="AlphaFoldDB" id="A0A2H0W6H9"/>
<dbReference type="PANTHER" id="PTHR12526">
    <property type="entry name" value="GLYCOSYLTRANSFERASE"/>
    <property type="match status" value="1"/>
</dbReference>
<organism evidence="2 3">
    <name type="scientific">Candidatus Berkelbacteria bacterium CG10_big_fil_rev_8_21_14_0_10_43_13</name>
    <dbReference type="NCBI Taxonomy" id="1974514"/>
    <lineage>
        <taxon>Bacteria</taxon>
        <taxon>Candidatus Berkelbacteria</taxon>
    </lineage>
</organism>
<accession>A0A2H0W6H9</accession>
<comment type="caution">
    <text evidence="2">The sequence shown here is derived from an EMBL/GenBank/DDBJ whole genome shotgun (WGS) entry which is preliminary data.</text>
</comment>